<dbReference type="GO" id="GO:0042277">
    <property type="term" value="F:peptide binding"/>
    <property type="evidence" value="ECO:0007669"/>
    <property type="project" value="TreeGrafter"/>
</dbReference>
<keyword evidence="1" id="KW-0031">Aminopeptidase</keyword>
<keyword evidence="3" id="KW-0472">Membrane</keyword>
<evidence type="ECO:0000313" key="6">
    <source>
        <dbReference type="Proteomes" id="UP000270296"/>
    </source>
</evidence>
<name>A0A183J0K9_9BILA</name>
<dbReference type="SUPFAM" id="SSF63737">
    <property type="entry name" value="Leukotriene A4 hydrolase N-terminal domain"/>
    <property type="match status" value="1"/>
</dbReference>
<gene>
    <name evidence="5" type="ORF">SBAD_LOCUS9407</name>
</gene>
<dbReference type="WBParaSite" id="SBAD_0000974901-mRNA-1">
    <property type="protein sequence ID" value="SBAD_0000974901-mRNA-1"/>
    <property type="gene ID" value="SBAD_0000974901"/>
</dbReference>
<dbReference type="GO" id="GO:0043171">
    <property type="term" value="P:peptide catabolic process"/>
    <property type="evidence" value="ECO:0007669"/>
    <property type="project" value="TreeGrafter"/>
</dbReference>
<evidence type="ECO:0000256" key="2">
    <source>
        <dbReference type="SAM" id="MobiDB-lite"/>
    </source>
</evidence>
<dbReference type="GO" id="GO:0005737">
    <property type="term" value="C:cytoplasm"/>
    <property type="evidence" value="ECO:0007669"/>
    <property type="project" value="TreeGrafter"/>
</dbReference>
<dbReference type="OrthoDB" id="5874206at2759"/>
<dbReference type="InterPro" id="IPR050344">
    <property type="entry name" value="Peptidase_M1_aminopeptidases"/>
</dbReference>
<evidence type="ECO:0000256" key="3">
    <source>
        <dbReference type="SAM" id="Phobius"/>
    </source>
</evidence>
<evidence type="ECO:0000313" key="7">
    <source>
        <dbReference type="WBParaSite" id="SBAD_0000974901-mRNA-1"/>
    </source>
</evidence>
<dbReference type="Gene3D" id="2.60.40.1730">
    <property type="entry name" value="tricorn interacting facor f3 domain"/>
    <property type="match status" value="1"/>
</dbReference>
<feature type="region of interest" description="Disordered" evidence="2">
    <location>
        <begin position="49"/>
        <end position="75"/>
    </location>
</feature>
<reference evidence="7" key="1">
    <citation type="submission" date="2016-06" db="UniProtKB">
        <authorList>
            <consortium name="WormBaseParasite"/>
        </authorList>
    </citation>
    <scope>IDENTIFICATION</scope>
</reference>
<feature type="compositionally biased region" description="Low complexity" evidence="2">
    <location>
        <begin position="65"/>
        <end position="75"/>
    </location>
</feature>
<evidence type="ECO:0000256" key="1">
    <source>
        <dbReference type="ARBA" id="ARBA00022438"/>
    </source>
</evidence>
<dbReference type="AlphaFoldDB" id="A0A183J0K9"/>
<dbReference type="InterPro" id="IPR042097">
    <property type="entry name" value="Aminopeptidase_N-like_N_sf"/>
</dbReference>
<evidence type="ECO:0000259" key="4">
    <source>
        <dbReference type="Pfam" id="PF17900"/>
    </source>
</evidence>
<feature type="transmembrane region" description="Helical" evidence="3">
    <location>
        <begin position="12"/>
        <end position="38"/>
    </location>
</feature>
<dbReference type="PANTHER" id="PTHR11533:SF276">
    <property type="entry name" value="GLUTAMYL AMINOPEPTIDASE"/>
    <property type="match status" value="1"/>
</dbReference>
<feature type="domain" description="Aminopeptidase N-like N-terminal" evidence="4">
    <location>
        <begin position="85"/>
        <end position="213"/>
    </location>
</feature>
<dbReference type="EMBL" id="UZAM01012681">
    <property type="protein sequence ID" value="VDP22973.1"/>
    <property type="molecule type" value="Genomic_DNA"/>
</dbReference>
<organism evidence="7">
    <name type="scientific">Soboliphyme baturini</name>
    <dbReference type="NCBI Taxonomy" id="241478"/>
    <lineage>
        <taxon>Eukaryota</taxon>
        <taxon>Metazoa</taxon>
        <taxon>Ecdysozoa</taxon>
        <taxon>Nematoda</taxon>
        <taxon>Enoplea</taxon>
        <taxon>Dorylaimia</taxon>
        <taxon>Dioctophymatida</taxon>
        <taxon>Dioctophymatoidea</taxon>
        <taxon>Soboliphymatidae</taxon>
        <taxon>Soboliphyme</taxon>
    </lineage>
</organism>
<dbReference type="GO" id="GO:0016020">
    <property type="term" value="C:membrane"/>
    <property type="evidence" value="ECO:0007669"/>
    <property type="project" value="TreeGrafter"/>
</dbReference>
<dbReference type="GO" id="GO:0008270">
    <property type="term" value="F:zinc ion binding"/>
    <property type="evidence" value="ECO:0007669"/>
    <property type="project" value="TreeGrafter"/>
</dbReference>
<dbReference type="GO" id="GO:0006508">
    <property type="term" value="P:proteolysis"/>
    <property type="evidence" value="ECO:0007669"/>
    <property type="project" value="TreeGrafter"/>
</dbReference>
<dbReference type="Pfam" id="PF17900">
    <property type="entry name" value="Peptidase_M1_N"/>
    <property type="match status" value="1"/>
</dbReference>
<protein>
    <submittedName>
        <fullName evidence="7">Peptidase_M1_N domain-containing protein</fullName>
    </submittedName>
</protein>
<keyword evidence="1" id="KW-0645">Protease</keyword>
<keyword evidence="3" id="KW-1133">Transmembrane helix</keyword>
<keyword evidence="1" id="KW-0378">Hydrolase</keyword>
<evidence type="ECO:0000313" key="5">
    <source>
        <dbReference type="EMBL" id="VDP22973.1"/>
    </source>
</evidence>
<keyword evidence="3" id="KW-0812">Transmembrane</keyword>
<keyword evidence="6" id="KW-1185">Reference proteome</keyword>
<dbReference type="Proteomes" id="UP000270296">
    <property type="component" value="Unassembled WGS sequence"/>
</dbReference>
<dbReference type="PANTHER" id="PTHR11533">
    <property type="entry name" value="PROTEASE M1 ZINC METALLOPROTEASE"/>
    <property type="match status" value="1"/>
</dbReference>
<dbReference type="GO" id="GO:0005615">
    <property type="term" value="C:extracellular space"/>
    <property type="evidence" value="ECO:0007669"/>
    <property type="project" value="TreeGrafter"/>
</dbReference>
<accession>A0A183J0K9</accession>
<dbReference type="GO" id="GO:0070006">
    <property type="term" value="F:metalloaminopeptidase activity"/>
    <property type="evidence" value="ECO:0007669"/>
    <property type="project" value="TreeGrafter"/>
</dbReference>
<reference evidence="5 6" key="2">
    <citation type="submission" date="2018-11" db="EMBL/GenBank/DDBJ databases">
        <authorList>
            <consortium name="Pathogen Informatics"/>
        </authorList>
    </citation>
    <scope>NUCLEOTIDE SEQUENCE [LARGE SCALE GENOMIC DNA]</scope>
</reference>
<proteinExistence type="predicted"/>
<feature type="compositionally biased region" description="Polar residues" evidence="2">
    <location>
        <begin position="49"/>
        <end position="64"/>
    </location>
</feature>
<dbReference type="InterPro" id="IPR045357">
    <property type="entry name" value="Aminopeptidase_N-like_N"/>
</dbReference>
<sequence>MEIVPEAKRGVFVPLWSIIVASAVIVACFLVIGLGVYYGTHQEEITTTVDPTSPEYKSSTRLAETTSATTKPSPASWRLPRTVLPNSYHLVIQPYLPPLTPTGDPACFTFNASLTVSLRTTRPTDQVTMNLKDLVIKRETLVLTEEQTRRNVPFQAVPFKTISEYETVTFYVGQAMLPNRSYLLSFAYTGKLSAAKENKGFFWISYSSAGETK</sequence>